<organism evidence="3 4">
    <name type="scientific">Alternaria dauci</name>
    <dbReference type="NCBI Taxonomy" id="48095"/>
    <lineage>
        <taxon>Eukaryota</taxon>
        <taxon>Fungi</taxon>
        <taxon>Dikarya</taxon>
        <taxon>Ascomycota</taxon>
        <taxon>Pezizomycotina</taxon>
        <taxon>Dothideomycetes</taxon>
        <taxon>Pleosporomycetidae</taxon>
        <taxon>Pleosporales</taxon>
        <taxon>Pleosporineae</taxon>
        <taxon>Pleosporaceae</taxon>
        <taxon>Alternaria</taxon>
        <taxon>Alternaria sect. Porri</taxon>
    </lineage>
</organism>
<feature type="domain" description="DUF6604" evidence="2">
    <location>
        <begin position="11"/>
        <end position="112"/>
    </location>
</feature>
<proteinExistence type="predicted"/>
<evidence type="ECO:0000256" key="1">
    <source>
        <dbReference type="SAM" id="MobiDB-lite"/>
    </source>
</evidence>
<dbReference type="PANTHER" id="PTHR38795:SF1">
    <property type="entry name" value="DUF6604 DOMAIN-CONTAINING PROTEIN"/>
    <property type="match status" value="1"/>
</dbReference>
<protein>
    <recommendedName>
        <fullName evidence="2">DUF6604 domain-containing protein</fullName>
    </recommendedName>
</protein>
<dbReference type="GeneID" id="96083702"/>
<keyword evidence="4" id="KW-1185">Reference proteome</keyword>
<evidence type="ECO:0000313" key="4">
    <source>
        <dbReference type="Proteomes" id="UP001578633"/>
    </source>
</evidence>
<dbReference type="RefSeq" id="XP_069309927.1">
    <property type="nucleotide sequence ID" value="XM_069448649.1"/>
</dbReference>
<dbReference type="PANTHER" id="PTHR38795">
    <property type="entry name" value="DUF6604 DOMAIN-CONTAINING PROTEIN"/>
    <property type="match status" value="1"/>
</dbReference>
<reference evidence="3 4" key="1">
    <citation type="submission" date="2024-09" db="EMBL/GenBank/DDBJ databases">
        <title>T2T genomes of carrot and Alternaria dauci and their utility for understanding host-pathogen interaction during carrot leaf blight disease.</title>
        <authorList>
            <person name="Liu W."/>
            <person name="Xu S."/>
            <person name="Ou C."/>
            <person name="Liu X."/>
            <person name="Zhuang F."/>
            <person name="Deng X.W."/>
        </authorList>
    </citation>
    <scope>NUCLEOTIDE SEQUENCE [LARGE SCALE GENOMIC DNA]</scope>
    <source>
        <strain evidence="3 4">A2016</strain>
    </source>
</reference>
<feature type="domain" description="DUF6604" evidence="2">
    <location>
        <begin position="122"/>
        <end position="236"/>
    </location>
</feature>
<evidence type="ECO:0000313" key="3">
    <source>
        <dbReference type="EMBL" id="KAL1799343.1"/>
    </source>
</evidence>
<gene>
    <name evidence="3" type="ORF">ACET3X_003380</name>
</gene>
<dbReference type="Pfam" id="PF20253">
    <property type="entry name" value="DUF6604"/>
    <property type="match status" value="2"/>
</dbReference>
<dbReference type="Proteomes" id="UP001578633">
    <property type="component" value="Chromosome 2"/>
</dbReference>
<accession>A0ABR3USE1</accession>
<dbReference type="EMBL" id="JBHGVX010000002">
    <property type="protein sequence ID" value="KAL1799343.1"/>
    <property type="molecule type" value="Genomic_DNA"/>
</dbReference>
<dbReference type="InterPro" id="IPR046539">
    <property type="entry name" value="DUF6604"/>
</dbReference>
<name>A0ABR3USE1_9PLEO</name>
<evidence type="ECO:0000259" key="2">
    <source>
        <dbReference type="Pfam" id="PF20253"/>
    </source>
</evidence>
<feature type="region of interest" description="Disordered" evidence="1">
    <location>
        <begin position="32"/>
        <end position="75"/>
    </location>
</feature>
<comment type="caution">
    <text evidence="3">The sequence shown here is derived from an EMBL/GenBank/DDBJ whole genome shotgun (WGS) entry which is preliminary data.</text>
</comment>
<sequence length="738" mass="82784">MTVSSLRSIYQQYKHDTDVVASWLASTAKSLGYNAPLGPPAPTEQKSQRLKGKARKNAKEGKTPQNGSDKQASKPKYTLAIKDFIPLSEHIAGVTDKTIEIPDYFNLALERANALNFSSIENATPRTDGDRARPRALQNLFEVLDVYEPSAEFLAAPDVVPPPKPTELEHTVEESTDSVVEAFMAMTMLMDDLSRLRAEIADLWARHKAGELDPATVSVATNTAIHLAHSMEDEVYPVIKTFVESVPFHELYFAGICQEAGYDALKPRRSFHTDDYNSDVYDIADALFINTRNAILVFLANFQPPLMSYNGKWGRFDENASQPPKTNREKYVRDKSTMQEVLQDLPLLFNRPGAIEDQFIHAFTAACTSYEKADTSKQPPIWACFAFQIYLDILYSTEVGAGWTQMRNEVETIQRYVEKYPGASSDMKKLIKSLGGITEADPIAAIRSTQGETYKEYTVWRRNPTQCGLWIHFARTIFHREGAKYAATPGAVMCATQLYHALREPQLLLEEWKDLQTLWDMQGNSTYFVGEPPKDFEGHWKNYLICIGASATNWASGKRNTKVKETKANVRQMKFKGPVSSWMASRTATDGDQRPITAEAIENAIEEAARHHSSLASVASTIRKQPHVIQKLAIALQAEAPEITSDYFTMHDLCWDLMERMKEQFRPIIAEKSGKQWEAQKSNLPFVVGFVFSTAAGKKDIETKGVPSEELLNIAVEVTKNLLDEGKGTVITEGHLEI</sequence>